<protein>
    <submittedName>
        <fullName evidence="4">Uncharacterized protein DUF2510</fullName>
    </submittedName>
</protein>
<sequence>MSDAPPPGWYPDPEADGIDRWWDGAAWGPRKAVTSMEARRRAARELQEEERWREEIERELDAEDQRSATKKKDRGKRPRREIVFGVLAAAAAVIIGVGIVGAVARQAAAPQLSAACSNAMIAAENEPSESEVALLATFDECGTAEQWILGIQEHPTAGSFTSYSRAEAIDFLDLACVRRVDAVVCMDAAAQGHLTYELDDPRLVELQTPRG</sequence>
<dbReference type="Pfam" id="PF10708">
    <property type="entry name" value="DUF2510"/>
    <property type="match status" value="1"/>
</dbReference>
<proteinExistence type="predicted"/>
<evidence type="ECO:0000313" key="5">
    <source>
        <dbReference type="Proteomes" id="UP000266915"/>
    </source>
</evidence>
<dbReference type="Proteomes" id="UP000266915">
    <property type="component" value="Unassembled WGS sequence"/>
</dbReference>
<keyword evidence="2" id="KW-1133">Transmembrane helix</keyword>
<dbReference type="EMBL" id="RKHL01000002">
    <property type="protein sequence ID" value="ROR76065.1"/>
    <property type="molecule type" value="Genomic_DNA"/>
</dbReference>
<accession>A0A3N2BLC0</accession>
<feature type="compositionally biased region" description="Basic and acidic residues" evidence="1">
    <location>
        <begin position="42"/>
        <end position="56"/>
    </location>
</feature>
<comment type="caution">
    <text evidence="4">The sequence shown here is derived from an EMBL/GenBank/DDBJ whole genome shotgun (WGS) entry which is preliminary data.</text>
</comment>
<feature type="domain" description="DUF2510" evidence="3">
    <location>
        <begin position="7"/>
        <end position="29"/>
    </location>
</feature>
<reference evidence="4 5" key="1">
    <citation type="submission" date="2018-11" db="EMBL/GenBank/DDBJ databases">
        <title>Sequencing the genomes of 1000 actinobacteria strains.</title>
        <authorList>
            <person name="Klenk H.-P."/>
        </authorList>
    </citation>
    <scope>NUCLEOTIDE SEQUENCE [LARGE SCALE GENOMIC DNA]</scope>
    <source>
        <strain evidence="4 5">DSM 14012</strain>
    </source>
</reference>
<keyword evidence="2" id="KW-0472">Membrane</keyword>
<name>A0A3N2BLC0_9MICO</name>
<dbReference type="AlphaFoldDB" id="A0A3N2BLC0"/>
<keyword evidence="5" id="KW-1185">Reference proteome</keyword>
<gene>
    <name evidence="4" type="ORF">EDD42_4018</name>
</gene>
<feature type="region of interest" description="Disordered" evidence="1">
    <location>
        <begin position="42"/>
        <end position="75"/>
    </location>
</feature>
<evidence type="ECO:0000313" key="4">
    <source>
        <dbReference type="EMBL" id="ROR76065.1"/>
    </source>
</evidence>
<evidence type="ECO:0000256" key="1">
    <source>
        <dbReference type="SAM" id="MobiDB-lite"/>
    </source>
</evidence>
<evidence type="ECO:0000259" key="3">
    <source>
        <dbReference type="Pfam" id="PF10708"/>
    </source>
</evidence>
<dbReference type="RefSeq" id="WP_085514152.1">
    <property type="nucleotide sequence ID" value="NZ_FXAP01000007.1"/>
</dbReference>
<keyword evidence="2" id="KW-0812">Transmembrane</keyword>
<evidence type="ECO:0000256" key="2">
    <source>
        <dbReference type="SAM" id="Phobius"/>
    </source>
</evidence>
<organism evidence="4 5">
    <name type="scientific">Plantibacter flavus</name>
    <dbReference type="NCBI Taxonomy" id="150123"/>
    <lineage>
        <taxon>Bacteria</taxon>
        <taxon>Bacillati</taxon>
        <taxon>Actinomycetota</taxon>
        <taxon>Actinomycetes</taxon>
        <taxon>Micrococcales</taxon>
        <taxon>Microbacteriaceae</taxon>
        <taxon>Plantibacter</taxon>
    </lineage>
</organism>
<dbReference type="InterPro" id="IPR018929">
    <property type="entry name" value="DUF2510"/>
</dbReference>
<feature type="transmembrane region" description="Helical" evidence="2">
    <location>
        <begin position="82"/>
        <end position="104"/>
    </location>
</feature>